<keyword evidence="3" id="KW-0540">Nuclease</keyword>
<name>A0A8X6YIS3_9ARAC</name>
<comment type="caution">
    <text evidence="8">The sequence shown here is derived from an EMBL/GenBank/DDBJ whole genome shotgun (WGS) entry which is preliminary data.</text>
</comment>
<feature type="domain" description="Reverse transcriptase RNase H-like" evidence="7">
    <location>
        <begin position="2"/>
        <end position="57"/>
    </location>
</feature>
<evidence type="ECO:0000256" key="1">
    <source>
        <dbReference type="ARBA" id="ARBA00022679"/>
    </source>
</evidence>
<dbReference type="EMBL" id="BMAV01019307">
    <property type="protein sequence ID" value="GFY72249.1"/>
    <property type="molecule type" value="Genomic_DNA"/>
</dbReference>
<evidence type="ECO:0000256" key="3">
    <source>
        <dbReference type="ARBA" id="ARBA00022722"/>
    </source>
</evidence>
<keyword evidence="1" id="KW-0808">Transferase</keyword>
<dbReference type="GO" id="GO:0003964">
    <property type="term" value="F:RNA-directed DNA polymerase activity"/>
    <property type="evidence" value="ECO:0007669"/>
    <property type="project" value="UniProtKB-KW"/>
</dbReference>
<accession>A0A8X6YIS3</accession>
<evidence type="ECO:0000313" key="9">
    <source>
        <dbReference type="Proteomes" id="UP000886998"/>
    </source>
</evidence>
<protein>
    <submittedName>
        <fullName evidence="8">Gag-pol polyprotein</fullName>
    </submittedName>
</protein>
<evidence type="ECO:0000256" key="4">
    <source>
        <dbReference type="ARBA" id="ARBA00022759"/>
    </source>
</evidence>
<proteinExistence type="predicted"/>
<dbReference type="Proteomes" id="UP000886998">
    <property type="component" value="Unassembled WGS sequence"/>
</dbReference>
<organism evidence="8 9">
    <name type="scientific">Trichonephila inaurata madagascariensis</name>
    <dbReference type="NCBI Taxonomy" id="2747483"/>
    <lineage>
        <taxon>Eukaryota</taxon>
        <taxon>Metazoa</taxon>
        <taxon>Ecdysozoa</taxon>
        <taxon>Arthropoda</taxon>
        <taxon>Chelicerata</taxon>
        <taxon>Arachnida</taxon>
        <taxon>Araneae</taxon>
        <taxon>Araneomorphae</taxon>
        <taxon>Entelegynae</taxon>
        <taxon>Araneoidea</taxon>
        <taxon>Nephilidae</taxon>
        <taxon>Trichonephila</taxon>
        <taxon>Trichonephila inaurata</taxon>
    </lineage>
</organism>
<keyword evidence="9" id="KW-1185">Reference proteome</keyword>
<dbReference type="Pfam" id="PF17917">
    <property type="entry name" value="RT_RNaseH"/>
    <property type="match status" value="1"/>
</dbReference>
<dbReference type="OrthoDB" id="6432186at2759"/>
<evidence type="ECO:0000256" key="2">
    <source>
        <dbReference type="ARBA" id="ARBA00022695"/>
    </source>
</evidence>
<dbReference type="SUPFAM" id="SSF56672">
    <property type="entry name" value="DNA/RNA polymerases"/>
    <property type="match status" value="1"/>
</dbReference>
<dbReference type="PANTHER" id="PTHR37984">
    <property type="entry name" value="PROTEIN CBG26694"/>
    <property type="match status" value="1"/>
</dbReference>
<dbReference type="GO" id="GO:0004519">
    <property type="term" value="F:endonuclease activity"/>
    <property type="evidence" value="ECO:0007669"/>
    <property type="project" value="UniProtKB-KW"/>
</dbReference>
<evidence type="ECO:0000256" key="6">
    <source>
        <dbReference type="ARBA" id="ARBA00022918"/>
    </source>
</evidence>
<evidence type="ECO:0000256" key="5">
    <source>
        <dbReference type="ARBA" id="ARBA00022801"/>
    </source>
</evidence>
<gene>
    <name evidence="8" type="primary">RF55_14628</name>
    <name evidence="8" type="ORF">TNIN_104331</name>
</gene>
<dbReference type="PANTHER" id="PTHR37984:SF5">
    <property type="entry name" value="PROTEIN NYNRIN-LIKE"/>
    <property type="match status" value="1"/>
</dbReference>
<keyword evidence="2" id="KW-0548">Nucleotidyltransferase</keyword>
<reference evidence="8" key="1">
    <citation type="submission" date="2020-08" db="EMBL/GenBank/DDBJ databases">
        <title>Multicomponent nature underlies the extraordinary mechanical properties of spider dragline silk.</title>
        <authorList>
            <person name="Kono N."/>
            <person name="Nakamura H."/>
            <person name="Mori M."/>
            <person name="Yoshida Y."/>
            <person name="Ohtoshi R."/>
            <person name="Malay A.D."/>
            <person name="Moran D.A.P."/>
            <person name="Tomita M."/>
            <person name="Numata K."/>
            <person name="Arakawa K."/>
        </authorList>
    </citation>
    <scope>NUCLEOTIDE SEQUENCE</scope>
</reference>
<keyword evidence="4" id="KW-0255">Endonuclease</keyword>
<evidence type="ECO:0000259" key="7">
    <source>
        <dbReference type="Pfam" id="PF17917"/>
    </source>
</evidence>
<keyword evidence="5" id="KW-0378">Hydrolase</keyword>
<keyword evidence="6" id="KW-0695">RNA-directed DNA polymerase</keyword>
<evidence type="ECO:0000313" key="8">
    <source>
        <dbReference type="EMBL" id="GFY72249.1"/>
    </source>
</evidence>
<dbReference type="InterPro" id="IPR050951">
    <property type="entry name" value="Retrovirus_Pol_polyprotein"/>
</dbReference>
<dbReference type="InterPro" id="IPR043502">
    <property type="entry name" value="DNA/RNA_pol_sf"/>
</dbReference>
<dbReference type="InterPro" id="IPR041373">
    <property type="entry name" value="RT_RNaseH"/>
</dbReference>
<dbReference type="AlphaFoldDB" id="A0A8X6YIS3"/>
<dbReference type="GO" id="GO:0016787">
    <property type="term" value="F:hydrolase activity"/>
    <property type="evidence" value="ECO:0007669"/>
    <property type="project" value="UniProtKB-KW"/>
</dbReference>
<sequence>MTELLAAYVSIKQFRYMLEARNFILCTDHKPLTYAFKQKLDKCSPRQARQLDFISQFTTDIRHIKGSDNLTADTLSRIASIHMPNPIDYNEIAKAQENDSN</sequence>